<dbReference type="Proteomes" id="UP000279994">
    <property type="component" value="Unassembled WGS sequence"/>
</dbReference>
<dbReference type="NCBIfam" id="NF046112">
    <property type="entry name" value="MSMEG_6209_Nter"/>
    <property type="match status" value="1"/>
</dbReference>
<proteinExistence type="predicted"/>
<sequence>MALADEETRVVDQVSARLHTRFPGAAPDHLRTTVESAYHGLDGARIRDFVEILVEREAADALARTAV</sequence>
<keyword evidence="2" id="KW-1185">Reference proteome</keyword>
<reference evidence="1 2" key="1">
    <citation type="submission" date="2018-11" db="EMBL/GenBank/DDBJ databases">
        <authorList>
            <person name="Li F."/>
        </authorList>
    </citation>
    <scope>NUCLEOTIDE SEQUENCE [LARGE SCALE GENOMIC DNA]</scope>
    <source>
        <strain evidence="1 2">Gsoil 818</strain>
    </source>
</reference>
<accession>A0A3N0GFY3</accession>
<gene>
    <name evidence="1" type="ORF">EFL26_23575</name>
</gene>
<evidence type="ECO:0000313" key="1">
    <source>
        <dbReference type="EMBL" id="RNM11126.1"/>
    </source>
</evidence>
<name>A0A3N0GFY3_9ACTN</name>
<organism evidence="1 2">
    <name type="scientific">Nocardioides pocheonensis</name>
    <dbReference type="NCBI Taxonomy" id="661485"/>
    <lineage>
        <taxon>Bacteria</taxon>
        <taxon>Bacillati</taxon>
        <taxon>Actinomycetota</taxon>
        <taxon>Actinomycetes</taxon>
        <taxon>Propionibacteriales</taxon>
        <taxon>Nocardioidaceae</taxon>
        <taxon>Nocardioides</taxon>
    </lineage>
</organism>
<dbReference type="AlphaFoldDB" id="A0A3N0GFY3"/>
<dbReference type="Gene3D" id="1.10.8.1060">
    <property type="entry name" value="Corynebacterium glutamicum thioredoxin-dependent arsenate reductase, N-terminal domain"/>
    <property type="match status" value="1"/>
</dbReference>
<dbReference type="EMBL" id="RJSF01000049">
    <property type="protein sequence ID" value="RNM11126.1"/>
    <property type="molecule type" value="Genomic_DNA"/>
</dbReference>
<protein>
    <recommendedName>
        <fullName evidence="3">DUF3562 domain-containing protein</fullName>
    </recommendedName>
</protein>
<evidence type="ECO:0000313" key="2">
    <source>
        <dbReference type="Proteomes" id="UP000279994"/>
    </source>
</evidence>
<dbReference type="OrthoDB" id="4277148at2"/>
<evidence type="ECO:0008006" key="3">
    <source>
        <dbReference type="Google" id="ProtNLM"/>
    </source>
</evidence>
<dbReference type="RefSeq" id="WP_123225365.1">
    <property type="nucleotide sequence ID" value="NZ_RJSF01000049.1"/>
</dbReference>
<comment type="caution">
    <text evidence="1">The sequence shown here is derived from an EMBL/GenBank/DDBJ whole genome shotgun (WGS) entry which is preliminary data.</text>
</comment>